<dbReference type="Proteomes" id="UP001060085">
    <property type="component" value="Linkage Group LG08"/>
</dbReference>
<comment type="caution">
    <text evidence="1">The sequence shown here is derived from an EMBL/GenBank/DDBJ whole genome shotgun (WGS) entry which is preliminary data.</text>
</comment>
<name>A0ACB9ZPT6_CATRO</name>
<accession>A0ACB9ZPT6</accession>
<protein>
    <submittedName>
        <fullName evidence="1">Uncharacterized protein</fullName>
    </submittedName>
</protein>
<organism evidence="1 2">
    <name type="scientific">Catharanthus roseus</name>
    <name type="common">Madagascar periwinkle</name>
    <name type="synonym">Vinca rosea</name>
    <dbReference type="NCBI Taxonomy" id="4058"/>
    <lineage>
        <taxon>Eukaryota</taxon>
        <taxon>Viridiplantae</taxon>
        <taxon>Streptophyta</taxon>
        <taxon>Embryophyta</taxon>
        <taxon>Tracheophyta</taxon>
        <taxon>Spermatophyta</taxon>
        <taxon>Magnoliopsida</taxon>
        <taxon>eudicotyledons</taxon>
        <taxon>Gunneridae</taxon>
        <taxon>Pentapetalae</taxon>
        <taxon>asterids</taxon>
        <taxon>lamiids</taxon>
        <taxon>Gentianales</taxon>
        <taxon>Apocynaceae</taxon>
        <taxon>Rauvolfioideae</taxon>
        <taxon>Vinceae</taxon>
        <taxon>Catharanthinae</taxon>
        <taxon>Catharanthus</taxon>
    </lineage>
</organism>
<reference evidence="2" key="1">
    <citation type="journal article" date="2023" name="Nat. Plants">
        <title>Single-cell RNA sequencing provides a high-resolution roadmap for understanding the multicellular compartmentation of specialized metabolism.</title>
        <authorList>
            <person name="Sun S."/>
            <person name="Shen X."/>
            <person name="Li Y."/>
            <person name="Li Y."/>
            <person name="Wang S."/>
            <person name="Li R."/>
            <person name="Zhang H."/>
            <person name="Shen G."/>
            <person name="Guo B."/>
            <person name="Wei J."/>
            <person name="Xu J."/>
            <person name="St-Pierre B."/>
            <person name="Chen S."/>
            <person name="Sun C."/>
        </authorList>
    </citation>
    <scope>NUCLEOTIDE SEQUENCE [LARGE SCALE GENOMIC DNA]</scope>
</reference>
<dbReference type="EMBL" id="CM044708">
    <property type="protein sequence ID" value="KAI5648957.1"/>
    <property type="molecule type" value="Genomic_DNA"/>
</dbReference>
<keyword evidence="2" id="KW-1185">Reference proteome</keyword>
<proteinExistence type="predicted"/>
<evidence type="ECO:0000313" key="1">
    <source>
        <dbReference type="EMBL" id="KAI5648957.1"/>
    </source>
</evidence>
<gene>
    <name evidence="1" type="ORF">M9H77_34962</name>
</gene>
<evidence type="ECO:0000313" key="2">
    <source>
        <dbReference type="Proteomes" id="UP001060085"/>
    </source>
</evidence>
<sequence>MAANEQEITETKLNLIFSYGTLKRGFQNHVLMEELKATDDASFKGVYTTMEAFPLVIGPYGIPFLINKPGSGYRIIGELYSVTGQGLARLDELEGIETGHYERLPVKVVADGGEILAVEAYFAHRSFADDLWKKCGEGGVNEYSMEMGNKYVKRSNRPLGYTFVGEVWKFISSTN</sequence>